<keyword evidence="2" id="KW-1185">Reference proteome</keyword>
<evidence type="ECO:0000313" key="1">
    <source>
        <dbReference type="EMBL" id="KAH0877226.1"/>
    </source>
</evidence>
<gene>
    <name evidence="1" type="ORF">HID58_064620</name>
</gene>
<evidence type="ECO:0000313" key="2">
    <source>
        <dbReference type="Proteomes" id="UP000824890"/>
    </source>
</evidence>
<reference evidence="1 2" key="1">
    <citation type="submission" date="2021-05" db="EMBL/GenBank/DDBJ databases">
        <title>Genome Assembly of Synthetic Allotetraploid Brassica napus Reveals Homoeologous Exchanges between Subgenomes.</title>
        <authorList>
            <person name="Davis J.T."/>
        </authorList>
    </citation>
    <scope>NUCLEOTIDE SEQUENCE [LARGE SCALE GENOMIC DNA]</scope>
    <source>
        <strain evidence="2">cv. Da-Ae</strain>
        <tissue evidence="1">Seedling</tissue>
    </source>
</reference>
<accession>A0ABQ7ZAI0</accession>
<proteinExistence type="predicted"/>
<dbReference type="Proteomes" id="UP000824890">
    <property type="component" value="Unassembled WGS sequence"/>
</dbReference>
<organism evidence="1 2">
    <name type="scientific">Brassica napus</name>
    <name type="common">Rape</name>
    <dbReference type="NCBI Taxonomy" id="3708"/>
    <lineage>
        <taxon>Eukaryota</taxon>
        <taxon>Viridiplantae</taxon>
        <taxon>Streptophyta</taxon>
        <taxon>Embryophyta</taxon>
        <taxon>Tracheophyta</taxon>
        <taxon>Spermatophyta</taxon>
        <taxon>Magnoliopsida</taxon>
        <taxon>eudicotyledons</taxon>
        <taxon>Gunneridae</taxon>
        <taxon>Pentapetalae</taxon>
        <taxon>rosids</taxon>
        <taxon>malvids</taxon>
        <taxon>Brassicales</taxon>
        <taxon>Brassicaceae</taxon>
        <taxon>Brassiceae</taxon>
        <taxon>Brassica</taxon>
    </lineage>
</organism>
<sequence length="498" mass="55034">MRSVSTKSLYQNLLKLYRCSTPPLPSWFALLLFSVMASKTDDELSSSKDDGLSSSISKDASLQITPSVASPPVALTPDVLSPTQDLRTQASESLEASESLLPLGAENCAGTLAGPPEKNNMKVVLQNHSSMEVVLNTVLELLSDLLPWITWSLLRQLSSSMEEILKSLLCPMELLEQILRWHHQQLKRFVPSLGSWAKPLFFKPPVTPPDPSTPKGYDPVIVGNQLAALWPSLNDEILNKQPKSKYPTRSLQLPVEKLPPPELKADGTLRFPWAAGLSPQSQDNVVSSSSQVSLPAASLTCGVLNIQNQFKDLDVLPAASVSEVTITTKDVSRSHSGLETETQSLYVSSNTSMDCQDTQVAGTVLFFTATYIKAWQHVEAILVLYSLLNSFRNLHISFPWLRNNGILHFRMELKGPFPKKMLRKVSLKFNIGDFFSLDLSFNVIEGDSVLLEKVTNHSTIKEKNEGKDFDLLDKISIIDLEKRLSVSHALAHAFISGK</sequence>
<name>A0ABQ7ZAI0_BRANA</name>
<dbReference type="EMBL" id="JAGKQM010000015">
    <property type="protein sequence ID" value="KAH0877226.1"/>
    <property type="molecule type" value="Genomic_DNA"/>
</dbReference>
<comment type="caution">
    <text evidence="1">The sequence shown here is derived from an EMBL/GenBank/DDBJ whole genome shotgun (WGS) entry which is preliminary data.</text>
</comment>
<protein>
    <submittedName>
        <fullName evidence="1">Uncharacterized protein</fullName>
    </submittedName>
</protein>